<dbReference type="Pfam" id="PF13559">
    <property type="entry name" value="DUF4129"/>
    <property type="match status" value="1"/>
</dbReference>
<feature type="region of interest" description="Disordered" evidence="1">
    <location>
        <begin position="306"/>
        <end position="336"/>
    </location>
</feature>
<dbReference type="AlphaFoldDB" id="A0A6A8GD20"/>
<keyword evidence="5" id="KW-1185">Reference proteome</keyword>
<organism evidence="4 5">
    <name type="scientific">Haloferax litoreum</name>
    <dbReference type="NCBI Taxonomy" id="2666140"/>
    <lineage>
        <taxon>Archaea</taxon>
        <taxon>Methanobacteriati</taxon>
        <taxon>Methanobacteriota</taxon>
        <taxon>Stenosarchaea group</taxon>
        <taxon>Halobacteria</taxon>
        <taxon>Halobacteriales</taxon>
        <taxon>Haloferacaceae</taxon>
        <taxon>Haloferax</taxon>
    </lineage>
</organism>
<evidence type="ECO:0000256" key="2">
    <source>
        <dbReference type="SAM" id="Phobius"/>
    </source>
</evidence>
<accession>A0A6A8GD20</accession>
<dbReference type="Proteomes" id="UP000439022">
    <property type="component" value="Unassembled WGS sequence"/>
</dbReference>
<keyword evidence="2" id="KW-0472">Membrane</keyword>
<evidence type="ECO:0000313" key="4">
    <source>
        <dbReference type="EMBL" id="MRX20771.1"/>
    </source>
</evidence>
<reference evidence="4 5" key="1">
    <citation type="submission" date="2019-11" db="EMBL/GenBank/DDBJ databases">
        <title>Whole genome sequence of Haloferax sp. MBLA0076.</title>
        <authorList>
            <person name="Seo M.-J."/>
            <person name="Cho E.-S."/>
        </authorList>
    </citation>
    <scope>NUCLEOTIDE SEQUENCE [LARGE SCALE GENOMIC DNA]</scope>
    <source>
        <strain evidence="4 5">MBLA0076</strain>
    </source>
</reference>
<feature type="compositionally biased region" description="Basic and acidic residues" evidence="1">
    <location>
        <begin position="322"/>
        <end position="336"/>
    </location>
</feature>
<feature type="transmembrane region" description="Helical" evidence="2">
    <location>
        <begin position="104"/>
        <end position="125"/>
    </location>
</feature>
<evidence type="ECO:0000256" key="1">
    <source>
        <dbReference type="SAM" id="MobiDB-lite"/>
    </source>
</evidence>
<dbReference type="InterPro" id="IPR025403">
    <property type="entry name" value="TgpA-like_C"/>
</dbReference>
<dbReference type="RefSeq" id="WP_151161434.1">
    <property type="nucleotide sequence ID" value="NZ_WKJO01000001.1"/>
</dbReference>
<feature type="domain" description="Protein-glutamine gamma-glutamyltransferase-like C-terminal" evidence="3">
    <location>
        <begin position="240"/>
        <end position="306"/>
    </location>
</feature>
<proteinExistence type="predicted"/>
<sequence>MDRSAYGALALALLAVVALAVAAATIDSTVVTDGGPSGFGAGNDGGGGVGESQDTGFQPLSGDSEGISIPTPCLPWLLSPWVLALVAAVFLLLGGYAYWETRSLLPPVAIVFALGPPVVLLFGFLTACSQEFSFSRQAAAAAGNISLFAPGGGGQLGESAGGAQNISPPTAVFTLLLVVALAVALFMLVTGTGDSPDEGDDEADATPDEVPNVAAVGRAAGAAAERIESGESGVENEVFRAWAEMTDHLNVPNRQSSTPAEFAAVAVEAGMAREDVTQLTTLFEEVRYGGADATTAREQRAIDALRRIESTYAPTDGSGPTRDSRHERDSRQEDEP</sequence>
<evidence type="ECO:0000259" key="3">
    <source>
        <dbReference type="Pfam" id="PF13559"/>
    </source>
</evidence>
<keyword evidence="2" id="KW-1133">Transmembrane helix</keyword>
<feature type="transmembrane region" description="Helical" evidence="2">
    <location>
        <begin position="78"/>
        <end position="99"/>
    </location>
</feature>
<evidence type="ECO:0000313" key="5">
    <source>
        <dbReference type="Proteomes" id="UP000439022"/>
    </source>
</evidence>
<comment type="caution">
    <text evidence="4">The sequence shown here is derived from an EMBL/GenBank/DDBJ whole genome shotgun (WGS) entry which is preliminary data.</text>
</comment>
<keyword evidence="2" id="KW-0812">Transmembrane</keyword>
<protein>
    <submittedName>
        <fullName evidence="4">DUF4129 domain-containing protein</fullName>
    </submittedName>
</protein>
<name>A0A6A8GD20_9EURY</name>
<dbReference type="EMBL" id="WKJO01000001">
    <property type="protein sequence ID" value="MRX20771.1"/>
    <property type="molecule type" value="Genomic_DNA"/>
</dbReference>
<gene>
    <name evidence="4" type="ORF">GJR96_02180</name>
</gene>
<feature type="transmembrane region" description="Helical" evidence="2">
    <location>
        <begin position="171"/>
        <end position="189"/>
    </location>
</feature>